<dbReference type="STRING" id="321267.SHM7688_03204"/>
<evidence type="ECO:0000313" key="1">
    <source>
        <dbReference type="EMBL" id="CUH53744.1"/>
    </source>
</evidence>
<dbReference type="InterPro" id="IPR011037">
    <property type="entry name" value="Pyrv_Knase-like_insert_dom_sf"/>
</dbReference>
<dbReference type="SUPFAM" id="SSF50800">
    <property type="entry name" value="PK beta-barrel domain-like"/>
    <property type="match status" value="1"/>
</dbReference>
<organism evidence="1 2">
    <name type="scientific">Shimia marina</name>
    <dbReference type="NCBI Taxonomy" id="321267"/>
    <lineage>
        <taxon>Bacteria</taxon>
        <taxon>Pseudomonadati</taxon>
        <taxon>Pseudomonadota</taxon>
        <taxon>Alphaproteobacteria</taxon>
        <taxon>Rhodobacterales</taxon>
        <taxon>Roseobacteraceae</taxon>
    </lineage>
</organism>
<dbReference type="RefSeq" id="WP_144432605.1">
    <property type="nucleotide sequence ID" value="NZ_CYPW01000027.1"/>
</dbReference>
<dbReference type="Proteomes" id="UP000054823">
    <property type="component" value="Unassembled WGS sequence"/>
</dbReference>
<reference evidence="1 2" key="1">
    <citation type="submission" date="2015-09" db="EMBL/GenBank/DDBJ databases">
        <authorList>
            <consortium name="Swine Surveillance"/>
        </authorList>
    </citation>
    <scope>NUCLEOTIDE SEQUENCE [LARGE SCALE GENOMIC DNA]</scope>
    <source>
        <strain evidence="1 2">CECT 7688</strain>
    </source>
</reference>
<dbReference type="OrthoDB" id="5735964at2"/>
<dbReference type="AlphaFoldDB" id="A0A0P1ETG5"/>
<dbReference type="Gene3D" id="2.40.33.20">
    <property type="entry name" value="PK beta-barrel domain-like"/>
    <property type="match status" value="1"/>
</dbReference>
<accession>A0A0P1ETG5</accession>
<name>A0A0P1ETG5_9RHOB</name>
<dbReference type="EMBL" id="CYPW01000027">
    <property type="protein sequence ID" value="CUH53744.1"/>
    <property type="molecule type" value="Genomic_DNA"/>
</dbReference>
<sequence>MIPSREDLMRALPHVLAAPKDGAAIAHLCLRPARNTREFVDEITLTKAGGIPGERWMTQPWMRTEAGEPHPGIQVCVIPKRVLDLVWAPDEDVLHPGDTFAADLDMTEANLPEGQLLSVGTAVLRVSEVFNDGCVKWKARYGADVYDWVRAPEHRKYRLRSILCSIEQDGVVRSGDVMRKIDQI</sequence>
<proteinExistence type="predicted"/>
<evidence type="ECO:0008006" key="3">
    <source>
        <dbReference type="Google" id="ProtNLM"/>
    </source>
</evidence>
<keyword evidence="2" id="KW-1185">Reference proteome</keyword>
<protein>
    <recommendedName>
        <fullName evidence="3">MOSC domain-containing protein</fullName>
    </recommendedName>
</protein>
<gene>
    <name evidence="1" type="ORF">SHM7688_03204</name>
</gene>
<evidence type="ECO:0000313" key="2">
    <source>
        <dbReference type="Proteomes" id="UP000054823"/>
    </source>
</evidence>